<dbReference type="EMBL" id="ML005026">
    <property type="protein sequence ID" value="RKP20748.1"/>
    <property type="molecule type" value="Genomic_DNA"/>
</dbReference>
<keyword evidence="7" id="KW-1185">Reference proteome</keyword>
<evidence type="ECO:0000313" key="7">
    <source>
        <dbReference type="Proteomes" id="UP000030755"/>
    </source>
</evidence>
<evidence type="ECO:0000256" key="2">
    <source>
        <dbReference type="ARBA" id="ARBA00022737"/>
    </source>
</evidence>
<reference evidence="6" key="3">
    <citation type="submission" date="2018-08" db="EMBL/GenBank/DDBJ databases">
        <title>Leveraging single-cell genomics to expand the Fungal Tree of Life.</title>
        <authorList>
            <consortium name="DOE Joint Genome Institute"/>
            <person name="Ahrendt S.R."/>
            <person name="Quandt C.A."/>
            <person name="Ciobanu D."/>
            <person name="Clum A."/>
            <person name="Salamov A."/>
            <person name="Andreopoulos B."/>
            <person name="Cheng J.-F."/>
            <person name="Woyke T."/>
            <person name="Pelin A."/>
            <person name="Henrissat B."/>
            <person name="Reynolds N."/>
            <person name="Benny G.L."/>
            <person name="Smith M.E."/>
            <person name="James T.Y."/>
            <person name="Grigoriev I.V."/>
        </authorList>
    </citation>
    <scope>NUCLEOTIDE SEQUENCE</scope>
    <source>
        <strain evidence="6">CSF55</strain>
    </source>
</reference>
<evidence type="ECO:0000256" key="4">
    <source>
        <dbReference type="PROSITE-ProRule" id="PRU00401"/>
    </source>
</evidence>
<dbReference type="InterPro" id="IPR004018">
    <property type="entry name" value="RPEL_repeat"/>
</dbReference>
<gene>
    <name evidence="5" type="ORF">O9G_002292</name>
    <name evidence="6" type="ORF">ROZALSC1DRAFT_27799</name>
</gene>
<feature type="repeat" description="RPEL" evidence="4">
    <location>
        <begin position="61"/>
        <end position="86"/>
    </location>
</feature>
<reference evidence="5 7" key="1">
    <citation type="journal article" date="2013" name="Curr. Biol.">
        <title>Shared signatures of parasitism and phylogenomics unite Cryptomycota and microsporidia.</title>
        <authorList>
            <person name="James T.Y."/>
            <person name="Pelin A."/>
            <person name="Bonen L."/>
            <person name="Ahrendt S."/>
            <person name="Sain D."/>
            <person name="Corradi N."/>
            <person name="Stajich J.E."/>
        </authorList>
    </citation>
    <scope>NUCLEOTIDE SEQUENCE [LARGE SCALE GENOMIC DNA]</scope>
    <source>
        <strain evidence="5 7">CSF55</strain>
        <strain evidence="5 7">CSF55</strain>
    </source>
</reference>
<dbReference type="Proteomes" id="UP000030755">
    <property type="component" value="Unassembled WGS sequence"/>
</dbReference>
<dbReference type="STRING" id="988480.A0A075AQJ1"/>
<evidence type="ECO:0000313" key="5">
    <source>
        <dbReference type="EMBL" id="EPZ32516.1"/>
    </source>
</evidence>
<dbReference type="PANTHER" id="PTHR12751:SF18">
    <property type="entry name" value="PHOSPHATASE AND ACTIN REGULATOR 1"/>
    <property type="match status" value="1"/>
</dbReference>
<dbReference type="AlphaFoldDB" id="A0A075AQJ1"/>
<proteinExistence type="inferred from homology"/>
<protein>
    <submittedName>
        <fullName evidence="5">Uncharacterized protein</fullName>
    </submittedName>
</protein>
<dbReference type="PANTHER" id="PTHR12751">
    <property type="entry name" value="PHOSPHATASE AND ACTIN REGULATOR PHACTR"/>
    <property type="match status" value="1"/>
</dbReference>
<evidence type="ECO:0000256" key="3">
    <source>
        <dbReference type="ARBA" id="ARBA00023203"/>
    </source>
</evidence>
<sequence length="239" mass="27901">MPSQDHHDNVDSSSYTISHLMEEIGKRLSLRSERDDLVDDKKISSSIVQAKLSLEKEKEKEKLNGRIQRRPSKAELEERNILIQDTTSTDPLTIRRKSFEFRQTQLKSCLRKRMDKNELQERNILKGIDYHLLKIDTKTDPALASASAKLIRAQLENSLENKMQHRPTPESIAKILGFKDVVEVLPTYRADDYNRKVDDNVTFKMLTPKLKQEIREELNQYKREEMIVHEESVANTAFH</sequence>
<dbReference type="OMA" id="YTISHLM"/>
<dbReference type="SMART" id="SM00707">
    <property type="entry name" value="RPEL"/>
    <property type="match status" value="3"/>
</dbReference>
<organism evidence="5 7">
    <name type="scientific">Rozella allomycis (strain CSF55)</name>
    <dbReference type="NCBI Taxonomy" id="988480"/>
    <lineage>
        <taxon>Eukaryota</taxon>
        <taxon>Fungi</taxon>
        <taxon>Fungi incertae sedis</taxon>
        <taxon>Cryptomycota</taxon>
        <taxon>Cryptomycota incertae sedis</taxon>
        <taxon>Rozella</taxon>
    </lineage>
</organism>
<name>A0A075AQJ1_ROZAC</name>
<evidence type="ECO:0000313" key="6">
    <source>
        <dbReference type="EMBL" id="RKP20748.1"/>
    </source>
</evidence>
<dbReference type="Gene3D" id="6.10.140.2130">
    <property type="match status" value="1"/>
</dbReference>
<dbReference type="HOGENOM" id="CLU_1161706_0_0_1"/>
<evidence type="ECO:0000313" key="8">
    <source>
        <dbReference type="Proteomes" id="UP000281549"/>
    </source>
</evidence>
<dbReference type="Proteomes" id="UP000281549">
    <property type="component" value="Unassembled WGS sequence"/>
</dbReference>
<dbReference type="PROSITE" id="PS51073">
    <property type="entry name" value="RPEL"/>
    <property type="match status" value="1"/>
</dbReference>
<dbReference type="GO" id="GO:0003779">
    <property type="term" value="F:actin binding"/>
    <property type="evidence" value="ECO:0007669"/>
    <property type="project" value="UniProtKB-KW"/>
</dbReference>
<evidence type="ECO:0000256" key="1">
    <source>
        <dbReference type="ARBA" id="ARBA00009795"/>
    </source>
</evidence>
<accession>A0A075AQJ1</accession>
<reference evidence="8" key="2">
    <citation type="journal article" date="2018" name="Nat. Microbiol.">
        <title>Leveraging single-cell genomics to expand the fungal tree of life.</title>
        <authorList>
            <person name="Ahrendt S.R."/>
            <person name="Quandt C.A."/>
            <person name="Ciobanu D."/>
            <person name="Clum A."/>
            <person name="Salamov A."/>
            <person name="Andreopoulos B."/>
            <person name="Cheng J.F."/>
            <person name="Woyke T."/>
            <person name="Pelin A."/>
            <person name="Henrissat B."/>
            <person name="Reynolds N.K."/>
            <person name="Benny G.L."/>
            <person name="Smith M.E."/>
            <person name="James T.Y."/>
            <person name="Grigoriev I.V."/>
        </authorList>
    </citation>
    <scope>NUCLEOTIDE SEQUENCE [LARGE SCALE GENOMIC DNA]</scope>
    <source>
        <strain evidence="8">CSF55</strain>
    </source>
</reference>
<dbReference type="OrthoDB" id="5563016at2759"/>
<dbReference type="EMBL" id="KE561145">
    <property type="protein sequence ID" value="EPZ32516.1"/>
    <property type="molecule type" value="Genomic_DNA"/>
</dbReference>
<dbReference type="Pfam" id="PF02755">
    <property type="entry name" value="RPEL"/>
    <property type="match status" value="1"/>
</dbReference>
<comment type="similarity">
    <text evidence="1">Belongs to the phosphatase and actin regulator family.</text>
</comment>
<keyword evidence="2" id="KW-0677">Repeat</keyword>
<dbReference type="GO" id="GO:0030036">
    <property type="term" value="P:actin cytoskeleton organization"/>
    <property type="evidence" value="ECO:0007669"/>
    <property type="project" value="TreeGrafter"/>
</dbReference>
<keyword evidence="3" id="KW-0009">Actin-binding</keyword>
<dbReference type="Gene3D" id="6.10.140.2040">
    <property type="match status" value="1"/>
</dbReference>